<protein>
    <submittedName>
        <fullName evidence="2">Uncharacterized protein</fullName>
    </submittedName>
</protein>
<organism evidence="2 3">
    <name type="scientific">Mycteria americana</name>
    <name type="common">Wood stork</name>
    <dbReference type="NCBI Taxonomy" id="33587"/>
    <lineage>
        <taxon>Eukaryota</taxon>
        <taxon>Metazoa</taxon>
        <taxon>Chordata</taxon>
        <taxon>Craniata</taxon>
        <taxon>Vertebrata</taxon>
        <taxon>Euteleostomi</taxon>
        <taxon>Archelosauria</taxon>
        <taxon>Archosauria</taxon>
        <taxon>Dinosauria</taxon>
        <taxon>Saurischia</taxon>
        <taxon>Theropoda</taxon>
        <taxon>Coelurosauria</taxon>
        <taxon>Aves</taxon>
        <taxon>Neognathae</taxon>
        <taxon>Neoaves</taxon>
        <taxon>Aequornithes</taxon>
        <taxon>Ciconiiformes</taxon>
        <taxon>Ciconiidae</taxon>
        <taxon>Mycteria</taxon>
    </lineage>
</organism>
<name>A0AAN7RX05_MYCAM</name>
<sequence>MTSRKHVLSCLVTHLLKEEGAAVESDEVSPQPPSLQAEQPQGPQPLPISLVLQTLPQLRCPSLDTLQHLNVSLGVQCCKTLTYELSDATTPNIYTYI</sequence>
<keyword evidence="3" id="KW-1185">Reference proteome</keyword>
<evidence type="ECO:0000313" key="2">
    <source>
        <dbReference type="EMBL" id="KAK4819755.1"/>
    </source>
</evidence>
<evidence type="ECO:0000313" key="3">
    <source>
        <dbReference type="Proteomes" id="UP001333110"/>
    </source>
</evidence>
<dbReference type="AlphaFoldDB" id="A0AAN7RX05"/>
<gene>
    <name evidence="2" type="ORF">QYF61_010890</name>
</gene>
<evidence type="ECO:0000256" key="1">
    <source>
        <dbReference type="SAM" id="MobiDB-lite"/>
    </source>
</evidence>
<dbReference type="EMBL" id="JAUNZN010000006">
    <property type="protein sequence ID" value="KAK4819755.1"/>
    <property type="molecule type" value="Genomic_DNA"/>
</dbReference>
<feature type="region of interest" description="Disordered" evidence="1">
    <location>
        <begin position="21"/>
        <end position="45"/>
    </location>
</feature>
<proteinExistence type="predicted"/>
<accession>A0AAN7RX05</accession>
<reference evidence="2 3" key="1">
    <citation type="journal article" date="2023" name="J. Hered.">
        <title>Chromosome-level genome of the wood stork (Mycteria americana) provides insight into avian chromosome evolution.</title>
        <authorList>
            <person name="Flamio R. Jr."/>
            <person name="Ramstad K.M."/>
        </authorList>
    </citation>
    <scope>NUCLEOTIDE SEQUENCE [LARGE SCALE GENOMIC DNA]</scope>
    <source>
        <strain evidence="2">JAX WOST 10</strain>
    </source>
</reference>
<dbReference type="Proteomes" id="UP001333110">
    <property type="component" value="Unassembled WGS sequence"/>
</dbReference>
<comment type="caution">
    <text evidence="2">The sequence shown here is derived from an EMBL/GenBank/DDBJ whole genome shotgun (WGS) entry which is preliminary data.</text>
</comment>